<accession>A0ACC4DBD8</accession>
<dbReference type="Proteomes" id="UP001638806">
    <property type="component" value="Unassembled WGS sequence"/>
</dbReference>
<organism evidence="1 2">
    <name type="scientific">Purpureocillium lilacinum</name>
    <name type="common">Paecilomyces lilacinus</name>
    <dbReference type="NCBI Taxonomy" id="33203"/>
    <lineage>
        <taxon>Eukaryota</taxon>
        <taxon>Fungi</taxon>
        <taxon>Dikarya</taxon>
        <taxon>Ascomycota</taxon>
        <taxon>Pezizomycotina</taxon>
        <taxon>Sordariomycetes</taxon>
        <taxon>Hypocreomycetidae</taxon>
        <taxon>Hypocreales</taxon>
        <taxon>Ophiocordycipitaceae</taxon>
        <taxon>Purpureocillium</taxon>
    </lineage>
</organism>
<comment type="caution">
    <text evidence="1">The sequence shown here is derived from an EMBL/GenBank/DDBJ whole genome shotgun (WGS) entry which is preliminary data.</text>
</comment>
<protein>
    <submittedName>
        <fullName evidence="1">Uncharacterized protein</fullName>
    </submittedName>
</protein>
<evidence type="ECO:0000313" key="2">
    <source>
        <dbReference type="Proteomes" id="UP001638806"/>
    </source>
</evidence>
<reference evidence="1" key="1">
    <citation type="submission" date="2024-12" db="EMBL/GenBank/DDBJ databases">
        <title>Comparative genomics and development of molecular markers within Purpureocillium lilacinum and among Purpureocillium species.</title>
        <authorList>
            <person name="Yeh Z.-Y."/>
            <person name="Ni N.-T."/>
            <person name="Lo P.-H."/>
            <person name="Mushyakhwo K."/>
            <person name="Lin C.-F."/>
            <person name="Nai Y.-S."/>
        </authorList>
    </citation>
    <scope>NUCLEOTIDE SEQUENCE</scope>
    <source>
        <strain evidence="1">NCHU-NPUST-175</strain>
    </source>
</reference>
<dbReference type="EMBL" id="JBGNUJ010000012">
    <property type="protein sequence ID" value="KAL3953139.1"/>
    <property type="molecule type" value="Genomic_DNA"/>
</dbReference>
<gene>
    <name evidence="1" type="ORF">ACCO45_013082</name>
</gene>
<evidence type="ECO:0000313" key="1">
    <source>
        <dbReference type="EMBL" id="KAL3953139.1"/>
    </source>
</evidence>
<sequence length="316" mass="35130">MSTWLLASQAGDLLRSLLLFLLSLLHLPVSSLGRRGEAGSSAPDRKAPHPRPPMAASTSTDQGPHSRTLPRRNDSLRSVSTDTTCVPQIQVLPPTRKAKPAKMREPRDTGFPEPFDERRNTTLPHPDADLSPDATISHEDVSGERALKRHRLSFLNKRKKTVSHGFINPQSEALYSGLVMPLMMGIDSSGREPPKLVSRSTWSLRVSKDGGESIRSLRRDGDDEETPPRRPTFQSTGEERILWQTAAEELGDSDDHDTTSRTMHLICCLSDGVYPLWVRAATGDWKTTNGIWLMLRDAHSRVWETGTWGITEASVD</sequence>
<name>A0ACC4DBD8_PURLI</name>
<keyword evidence="2" id="KW-1185">Reference proteome</keyword>
<proteinExistence type="predicted"/>